<gene>
    <name evidence="15" type="ORF">IEQ34_016058</name>
</gene>
<protein>
    <recommendedName>
        <fullName evidence="14">Protein kinase domain-containing protein</fullName>
    </recommendedName>
</protein>
<feature type="region of interest" description="Disordered" evidence="12">
    <location>
        <begin position="653"/>
        <end position="673"/>
    </location>
</feature>
<dbReference type="FunFam" id="3.30.200.20:FF:000307">
    <property type="entry name" value="pollen receptor-like kinase 1"/>
    <property type="match status" value="1"/>
</dbReference>
<dbReference type="GO" id="GO:0005886">
    <property type="term" value="C:plasma membrane"/>
    <property type="evidence" value="ECO:0007669"/>
    <property type="project" value="UniProtKB-SubCell"/>
</dbReference>
<keyword evidence="5" id="KW-0732">Signal</keyword>
<dbReference type="PROSITE" id="PS00107">
    <property type="entry name" value="PROTEIN_KINASE_ATP"/>
    <property type="match status" value="1"/>
</dbReference>
<feature type="binding site" evidence="11">
    <location>
        <position position="421"/>
    </location>
    <ligand>
        <name>ATP</name>
        <dbReference type="ChEBI" id="CHEBI:30616"/>
    </ligand>
</feature>
<dbReference type="InterPro" id="IPR000719">
    <property type="entry name" value="Prot_kinase_dom"/>
</dbReference>
<dbReference type="Pfam" id="PF00560">
    <property type="entry name" value="LRR_1"/>
    <property type="match status" value="4"/>
</dbReference>
<comment type="subcellular location">
    <subcellularLocation>
        <location evidence="1">Cell membrane</location>
        <topology evidence="1">Single-pass membrane protein</topology>
    </subcellularLocation>
</comment>
<keyword evidence="6" id="KW-0677">Repeat</keyword>
<evidence type="ECO:0000256" key="7">
    <source>
        <dbReference type="ARBA" id="ARBA00022741"/>
    </source>
</evidence>
<accession>A0AAV7GE08</accession>
<organism evidence="15 16">
    <name type="scientific">Dendrobium chrysotoxum</name>
    <name type="common">Orchid</name>
    <dbReference type="NCBI Taxonomy" id="161865"/>
    <lineage>
        <taxon>Eukaryota</taxon>
        <taxon>Viridiplantae</taxon>
        <taxon>Streptophyta</taxon>
        <taxon>Embryophyta</taxon>
        <taxon>Tracheophyta</taxon>
        <taxon>Spermatophyta</taxon>
        <taxon>Magnoliopsida</taxon>
        <taxon>Liliopsida</taxon>
        <taxon>Asparagales</taxon>
        <taxon>Orchidaceae</taxon>
        <taxon>Epidendroideae</taxon>
        <taxon>Malaxideae</taxon>
        <taxon>Dendrobiinae</taxon>
        <taxon>Dendrobium</taxon>
    </lineage>
</organism>
<dbReference type="AlphaFoldDB" id="A0AAV7GE08"/>
<keyword evidence="2" id="KW-0597">Phosphoprotein</keyword>
<dbReference type="Pfam" id="PF07714">
    <property type="entry name" value="PK_Tyr_Ser-Thr"/>
    <property type="match status" value="1"/>
</dbReference>
<evidence type="ECO:0000256" key="8">
    <source>
        <dbReference type="ARBA" id="ARBA00022840"/>
    </source>
</evidence>
<evidence type="ECO:0000256" key="6">
    <source>
        <dbReference type="ARBA" id="ARBA00022737"/>
    </source>
</evidence>
<dbReference type="Pfam" id="PF08263">
    <property type="entry name" value="LRRNT_2"/>
    <property type="match status" value="1"/>
</dbReference>
<dbReference type="PROSITE" id="PS50011">
    <property type="entry name" value="PROTEIN_KINASE_DOM"/>
    <property type="match status" value="1"/>
</dbReference>
<dbReference type="Gene3D" id="3.80.10.10">
    <property type="entry name" value="Ribonuclease Inhibitor"/>
    <property type="match status" value="2"/>
</dbReference>
<name>A0AAV7GE08_DENCH</name>
<evidence type="ECO:0000256" key="11">
    <source>
        <dbReference type="PROSITE-ProRule" id="PRU10141"/>
    </source>
</evidence>
<evidence type="ECO:0000256" key="3">
    <source>
        <dbReference type="ARBA" id="ARBA00022614"/>
    </source>
</evidence>
<dbReference type="Gene3D" id="3.30.200.20">
    <property type="entry name" value="Phosphorylase Kinase, domain 1"/>
    <property type="match status" value="1"/>
</dbReference>
<dbReference type="GO" id="GO:0005524">
    <property type="term" value="F:ATP binding"/>
    <property type="evidence" value="ECO:0007669"/>
    <property type="project" value="UniProtKB-UniRule"/>
</dbReference>
<dbReference type="InterPro" id="IPR001245">
    <property type="entry name" value="Ser-Thr/Tyr_kinase_cat_dom"/>
</dbReference>
<dbReference type="FunFam" id="3.80.10.10:FF:000234">
    <property type="entry name" value="Probable inactive receptor kinase RLK902"/>
    <property type="match status" value="1"/>
</dbReference>
<keyword evidence="8 11" id="KW-0067">ATP-binding</keyword>
<feature type="transmembrane region" description="Helical" evidence="13">
    <location>
        <begin position="49"/>
        <end position="67"/>
    </location>
</feature>
<dbReference type="PANTHER" id="PTHR48010:SF59">
    <property type="entry name" value="PROTEIN KINASE DOMAIN-CONTAINING PROTEIN"/>
    <property type="match status" value="1"/>
</dbReference>
<dbReference type="InterPro" id="IPR001611">
    <property type="entry name" value="Leu-rich_rpt"/>
</dbReference>
<dbReference type="PANTHER" id="PTHR48010">
    <property type="entry name" value="OS05G0588300 PROTEIN"/>
    <property type="match status" value="1"/>
</dbReference>
<keyword evidence="4 13" id="KW-0812">Transmembrane</keyword>
<proteinExistence type="predicted"/>
<keyword evidence="9 13" id="KW-1133">Transmembrane helix</keyword>
<dbReference type="InterPro" id="IPR013210">
    <property type="entry name" value="LRR_N_plant-typ"/>
</dbReference>
<dbReference type="InterPro" id="IPR017441">
    <property type="entry name" value="Protein_kinase_ATP_BS"/>
</dbReference>
<evidence type="ECO:0000256" key="9">
    <source>
        <dbReference type="ARBA" id="ARBA00022989"/>
    </source>
</evidence>
<reference evidence="15 16" key="1">
    <citation type="journal article" date="2021" name="Hortic Res">
        <title>Chromosome-scale assembly of the Dendrobium chrysotoxum genome enhances the understanding of orchid evolution.</title>
        <authorList>
            <person name="Zhang Y."/>
            <person name="Zhang G.Q."/>
            <person name="Zhang D."/>
            <person name="Liu X.D."/>
            <person name="Xu X.Y."/>
            <person name="Sun W.H."/>
            <person name="Yu X."/>
            <person name="Zhu X."/>
            <person name="Wang Z.W."/>
            <person name="Zhao X."/>
            <person name="Zhong W.Y."/>
            <person name="Chen H."/>
            <person name="Yin W.L."/>
            <person name="Huang T."/>
            <person name="Niu S.C."/>
            <person name="Liu Z.J."/>
        </authorList>
    </citation>
    <scope>NUCLEOTIDE SEQUENCE [LARGE SCALE GENOMIC DNA]</scope>
    <source>
        <strain evidence="15">Lindl</strain>
    </source>
</reference>
<comment type="caution">
    <text evidence="15">The sequence shown here is derived from an EMBL/GenBank/DDBJ whole genome shotgun (WGS) entry which is preliminary data.</text>
</comment>
<dbReference type="SUPFAM" id="SSF56112">
    <property type="entry name" value="Protein kinase-like (PK-like)"/>
    <property type="match status" value="1"/>
</dbReference>
<dbReference type="CDD" id="cd14066">
    <property type="entry name" value="STKc_IRAK"/>
    <property type="match status" value="1"/>
</dbReference>
<dbReference type="InterPro" id="IPR032675">
    <property type="entry name" value="LRR_dom_sf"/>
</dbReference>
<evidence type="ECO:0000256" key="10">
    <source>
        <dbReference type="ARBA" id="ARBA00023136"/>
    </source>
</evidence>
<evidence type="ECO:0000259" key="14">
    <source>
        <dbReference type="PROSITE" id="PS50011"/>
    </source>
</evidence>
<feature type="domain" description="Protein kinase" evidence="14">
    <location>
        <begin position="384"/>
        <end position="656"/>
    </location>
</feature>
<evidence type="ECO:0000256" key="4">
    <source>
        <dbReference type="ARBA" id="ARBA00022692"/>
    </source>
</evidence>
<evidence type="ECO:0000256" key="5">
    <source>
        <dbReference type="ARBA" id="ARBA00022729"/>
    </source>
</evidence>
<sequence length="673" mass="74978">MGFRSAAPLIFFRENDFVVSYAQQASFEVLPEKFRKPVMDHLTFRCHHLVTLIFAFFFLCFSLQAAADLSRDEKALLGFAAAVHHGKKLNWRLDRPTCSSWIGVTCTKDRARVLGVRLPGIGLIGNIPANTLGKLDALQVLSLRLNELSGTLPLDVASLPSLRFLYLQHNNFSGNLPDSFSFMLNSLDLSFNFFSGEIPTTIRNLSHLTSLNLENNILSGPIPDLKLPKLRYLNVSFNNLNGSVPFSLQSFPNDSFIGNMQLCGPPLPQCSAILPSPSPSFPLSPLPLLPNDHQKNSSKKLTIGVIIAILVGGLALVFLLAIILLICILKREDSESGELTKRKVSNVGRDEKREYSSGIQEAERNKLCFFDSCSYNFDLDDLLRASAEVLGKGSFGTAYKAVLEDGTTVVVKRLKEVVAGKKEFEQQMEIIGRVGHHPNILPVRAYYYAKDEKLLVYEYSSTGNLYALLHGNKNAGRAPLDWESRLKIMLGTAKAVAHLHAEAGVKFSHGNIRSSNILLTPDLHALVSDYGVSQLISCPTTPSRMAVAYLAPEFTETRKFTHETDVYSFGVVLLEMLTGKSPVRAPGHDEIVDLPRWVQSVVREEWTAEVFDVELMRYPNIEEEMVGMLQLALACTSRDPHQRPRMEEVVRMIEDLRPTDSDDRPSSDDNKLK</sequence>
<evidence type="ECO:0000256" key="12">
    <source>
        <dbReference type="SAM" id="MobiDB-lite"/>
    </source>
</evidence>
<dbReference type="Proteomes" id="UP000775213">
    <property type="component" value="Unassembled WGS sequence"/>
</dbReference>
<keyword evidence="10 13" id="KW-0472">Membrane</keyword>
<keyword evidence="7 11" id="KW-0547">Nucleotide-binding</keyword>
<evidence type="ECO:0000256" key="2">
    <source>
        <dbReference type="ARBA" id="ARBA00022553"/>
    </source>
</evidence>
<dbReference type="SUPFAM" id="SSF52058">
    <property type="entry name" value="L domain-like"/>
    <property type="match status" value="1"/>
</dbReference>
<evidence type="ECO:0000256" key="13">
    <source>
        <dbReference type="SAM" id="Phobius"/>
    </source>
</evidence>
<evidence type="ECO:0000256" key="1">
    <source>
        <dbReference type="ARBA" id="ARBA00004162"/>
    </source>
</evidence>
<dbReference type="InterPro" id="IPR011009">
    <property type="entry name" value="Kinase-like_dom_sf"/>
</dbReference>
<dbReference type="GO" id="GO:0004672">
    <property type="term" value="F:protein kinase activity"/>
    <property type="evidence" value="ECO:0007669"/>
    <property type="project" value="InterPro"/>
</dbReference>
<dbReference type="EMBL" id="JAGFBR010000015">
    <property type="protein sequence ID" value="KAH0454134.1"/>
    <property type="molecule type" value="Genomic_DNA"/>
</dbReference>
<keyword evidence="16" id="KW-1185">Reference proteome</keyword>
<dbReference type="FunFam" id="1.10.510.10:FF:000095">
    <property type="entry name" value="protein STRUBBELIG-RECEPTOR FAMILY 8"/>
    <property type="match status" value="1"/>
</dbReference>
<keyword evidence="3" id="KW-0433">Leucine-rich repeat</keyword>
<dbReference type="Gene3D" id="1.10.510.10">
    <property type="entry name" value="Transferase(Phosphotransferase) domain 1"/>
    <property type="match status" value="1"/>
</dbReference>
<dbReference type="InterPro" id="IPR050994">
    <property type="entry name" value="At_inactive_RLKs"/>
</dbReference>
<feature type="transmembrane region" description="Helical" evidence="13">
    <location>
        <begin position="301"/>
        <end position="326"/>
    </location>
</feature>
<evidence type="ECO:0000313" key="15">
    <source>
        <dbReference type="EMBL" id="KAH0454134.1"/>
    </source>
</evidence>
<evidence type="ECO:0000313" key="16">
    <source>
        <dbReference type="Proteomes" id="UP000775213"/>
    </source>
</evidence>